<dbReference type="CDD" id="cd23992">
    <property type="entry name" value="PBP_GOBP"/>
    <property type="match status" value="1"/>
</dbReference>
<dbReference type="Pfam" id="PF01395">
    <property type="entry name" value="PBP_GOBP"/>
    <property type="match status" value="1"/>
</dbReference>
<dbReference type="EMBL" id="LNIX01000001">
    <property type="protein sequence ID" value="OXA65109.1"/>
    <property type="molecule type" value="Genomic_DNA"/>
</dbReference>
<feature type="signal peptide" evidence="1">
    <location>
        <begin position="1"/>
        <end position="24"/>
    </location>
</feature>
<reference evidence="2 3" key="1">
    <citation type="submission" date="2015-12" db="EMBL/GenBank/DDBJ databases">
        <title>The genome of Folsomia candida.</title>
        <authorList>
            <person name="Faddeeva A."/>
            <person name="Derks M.F."/>
            <person name="Anvar Y."/>
            <person name="Smit S."/>
            <person name="Van Straalen N."/>
            <person name="Roelofs D."/>
        </authorList>
    </citation>
    <scope>NUCLEOTIDE SEQUENCE [LARGE SCALE GENOMIC DNA]</scope>
    <source>
        <strain evidence="2 3">VU population</strain>
        <tissue evidence="2">Whole body</tissue>
    </source>
</reference>
<dbReference type="InterPro" id="IPR036728">
    <property type="entry name" value="PBP_GOBP_sf"/>
</dbReference>
<keyword evidence="3" id="KW-1185">Reference proteome</keyword>
<dbReference type="GO" id="GO:0005549">
    <property type="term" value="F:odorant binding"/>
    <property type="evidence" value="ECO:0007669"/>
    <property type="project" value="InterPro"/>
</dbReference>
<dbReference type="Proteomes" id="UP000198287">
    <property type="component" value="Unassembled WGS sequence"/>
</dbReference>
<comment type="caution">
    <text evidence="2">The sequence shown here is derived from an EMBL/GenBank/DDBJ whole genome shotgun (WGS) entry which is preliminary data.</text>
</comment>
<accession>A0A226F5N9</accession>
<evidence type="ECO:0000313" key="3">
    <source>
        <dbReference type="Proteomes" id="UP000198287"/>
    </source>
</evidence>
<dbReference type="SUPFAM" id="SSF47565">
    <property type="entry name" value="Insect pheromone/odorant-binding proteins"/>
    <property type="match status" value="1"/>
</dbReference>
<dbReference type="InterPro" id="IPR006170">
    <property type="entry name" value="PBP/GOBP"/>
</dbReference>
<name>A0A226F5N9_FOLCA</name>
<dbReference type="OrthoDB" id="10443444at2759"/>
<sequence length="140" mass="15388">MNFRCIFTALFLVASSTLVRQTNADECKDFLKTMLMDQMKHVVPCITGLGLSKPHEKKEKVFCIMKCVLQKAQMLGADGNVDFDLVNKLLDGIPASLKDKANNIFSECGHLAADLDPNQPNCDSYAPLLTCVTDIGAKMC</sequence>
<gene>
    <name evidence="2" type="ORF">Fcan01_03380</name>
</gene>
<keyword evidence="1" id="KW-0732">Signal</keyword>
<feature type="chain" id="PRO_5012985620" evidence="1">
    <location>
        <begin position="25"/>
        <end position="140"/>
    </location>
</feature>
<dbReference type="Gene3D" id="1.10.238.20">
    <property type="entry name" value="Pheromone/general odorant binding protein domain"/>
    <property type="match status" value="1"/>
</dbReference>
<organism evidence="2 3">
    <name type="scientific">Folsomia candida</name>
    <name type="common">Springtail</name>
    <dbReference type="NCBI Taxonomy" id="158441"/>
    <lineage>
        <taxon>Eukaryota</taxon>
        <taxon>Metazoa</taxon>
        <taxon>Ecdysozoa</taxon>
        <taxon>Arthropoda</taxon>
        <taxon>Hexapoda</taxon>
        <taxon>Collembola</taxon>
        <taxon>Entomobryomorpha</taxon>
        <taxon>Isotomoidea</taxon>
        <taxon>Isotomidae</taxon>
        <taxon>Proisotominae</taxon>
        <taxon>Folsomia</taxon>
    </lineage>
</organism>
<evidence type="ECO:0000256" key="1">
    <source>
        <dbReference type="SAM" id="SignalP"/>
    </source>
</evidence>
<protein>
    <submittedName>
        <fullName evidence="2">Uncharacterized protein</fullName>
    </submittedName>
</protein>
<evidence type="ECO:0000313" key="2">
    <source>
        <dbReference type="EMBL" id="OXA65109.1"/>
    </source>
</evidence>
<dbReference type="OMA" id="NNIFSEC"/>
<proteinExistence type="predicted"/>
<dbReference type="AlphaFoldDB" id="A0A226F5N9"/>